<feature type="compositionally biased region" description="Low complexity" evidence="1">
    <location>
        <begin position="384"/>
        <end position="400"/>
    </location>
</feature>
<evidence type="ECO:0000313" key="4">
    <source>
        <dbReference type="Proteomes" id="UP000221165"/>
    </source>
</evidence>
<feature type="compositionally biased region" description="Low complexity" evidence="1">
    <location>
        <begin position="819"/>
        <end position="857"/>
    </location>
</feature>
<proteinExistence type="predicted"/>
<comment type="caution">
    <text evidence="3">The sequence shown here is derived from an EMBL/GenBank/DDBJ whole genome shotgun (WGS) entry which is preliminary data.</text>
</comment>
<feature type="compositionally biased region" description="Polar residues" evidence="1">
    <location>
        <begin position="486"/>
        <end position="501"/>
    </location>
</feature>
<feature type="compositionally biased region" description="Low complexity" evidence="1">
    <location>
        <begin position="668"/>
        <end position="689"/>
    </location>
</feature>
<feature type="compositionally biased region" description="Polar residues" evidence="1">
    <location>
        <begin position="147"/>
        <end position="160"/>
    </location>
</feature>
<feature type="compositionally biased region" description="Low complexity" evidence="1">
    <location>
        <begin position="511"/>
        <end position="525"/>
    </location>
</feature>
<organism evidence="3 4">
    <name type="scientific">Cystoisospora suis</name>
    <dbReference type="NCBI Taxonomy" id="483139"/>
    <lineage>
        <taxon>Eukaryota</taxon>
        <taxon>Sar</taxon>
        <taxon>Alveolata</taxon>
        <taxon>Apicomplexa</taxon>
        <taxon>Conoidasida</taxon>
        <taxon>Coccidia</taxon>
        <taxon>Eucoccidiorida</taxon>
        <taxon>Eimeriorina</taxon>
        <taxon>Sarcocystidae</taxon>
        <taxon>Cystoisospora</taxon>
    </lineage>
</organism>
<evidence type="ECO:0000256" key="2">
    <source>
        <dbReference type="SAM" id="SignalP"/>
    </source>
</evidence>
<feature type="signal peptide" evidence="2">
    <location>
        <begin position="1"/>
        <end position="19"/>
    </location>
</feature>
<feature type="compositionally biased region" description="Polar residues" evidence="1">
    <location>
        <begin position="863"/>
        <end position="874"/>
    </location>
</feature>
<keyword evidence="4" id="KW-1185">Reference proteome</keyword>
<sequence length="874" mass="89987">MRRVFISWILIILSGGWDAKQERDSQVSQCPGAWAPRAPHFVVVKGADTSGSGSEDEASTSRTGKAFRLHSRSAGRPRKRRKPSAPASSRGLPGLAAKRQRRRRQRQSTSTQAPADGGQATPPPSPGWAERHLQVSPLSEQGDGGFSSETEGTPSTSQPRATVPPLVGPPYSGASALVRASLQTGRGPSGGPAPCPPLQRYPDPQAASHSSQPSGPQGLGGTLHAGEETPPGDKEELLATIAEWLAEQSPSEESTGSGVSQAQYHASPPTSVGPGASPPGPQPLPPFTSHLSMDPHGGPQPLPPFTSHVSMDPSGDPHSLLSFTSHASMDPHGGPQPPPPFNSLVSMDPHGGPQPLPPFTSHVSMDRHGAPPFEQFVSQPSDLSSGQQSAVASTSGASAGPSGGWPHGPSSSFPESTSSQVVAVPSTSGYSMQPTDGSQYGLDTSQLGVPVAQGSAPPFSSQAMVPSRGSPQDQYMSFPHLPADRQGQSDAFSAALQSQSLYDPWFSQHDPSPSQSSSGSSTGPGPYAGGSSSGYPVSQPAPWPEQPLSALPGFPTVSSPESSDSEEGTNGASTSRQPGPSQPYDQGWHPSRGGTGVWRGILSSPAFGAMHHGDGRGGYVARPTAGVPGVRWRQLVRPGRAPLRMGVPQQALDAVRRQPTVPGTLVMPSPSEEGTTSSSSGSTRGAAGPSPAPPTRPPGPYLTTWEPGSGQTTAFGLLTLRPVASSGSSPGSPPNRLEPMLYFSAEPVPRLLLVRPVGPPEPGSPPHAVSSTGILTFGPFYHGGQASRTSGQSQSGSSQQPSASDQPLDLSVRPRSRSRSPAPRSRSRSPRPSANVPSAPSSRSASSSSPGAGSSVRMVNLDSIGTTQNAVTCD</sequence>
<evidence type="ECO:0000256" key="1">
    <source>
        <dbReference type="SAM" id="MobiDB-lite"/>
    </source>
</evidence>
<feature type="compositionally biased region" description="Low complexity" evidence="1">
    <location>
        <begin position="407"/>
        <end position="419"/>
    </location>
</feature>
<feature type="compositionally biased region" description="Basic and acidic residues" evidence="1">
    <location>
        <begin position="225"/>
        <end position="237"/>
    </location>
</feature>
<feature type="compositionally biased region" description="Pro residues" evidence="1">
    <location>
        <begin position="690"/>
        <end position="700"/>
    </location>
</feature>
<name>A0A2C6KP88_9APIC</name>
<feature type="region of interest" description="Disordered" evidence="1">
    <location>
        <begin position="753"/>
        <end position="874"/>
    </location>
</feature>
<feature type="compositionally biased region" description="Pro residues" evidence="1">
    <location>
        <begin position="276"/>
        <end position="286"/>
    </location>
</feature>
<feature type="chain" id="PRO_5012406286" evidence="2">
    <location>
        <begin position="20"/>
        <end position="874"/>
    </location>
</feature>
<accession>A0A2C6KP88</accession>
<feature type="compositionally biased region" description="Basic residues" evidence="1">
    <location>
        <begin position="65"/>
        <end position="83"/>
    </location>
</feature>
<feature type="compositionally biased region" description="Polar residues" evidence="1">
    <location>
        <begin position="458"/>
        <end position="475"/>
    </location>
</feature>
<feature type="region of interest" description="Disordered" evidence="1">
    <location>
        <begin position="641"/>
        <end position="741"/>
    </location>
</feature>
<feature type="region of interest" description="Disordered" evidence="1">
    <location>
        <begin position="45"/>
        <end position="613"/>
    </location>
</feature>
<dbReference type="Proteomes" id="UP000221165">
    <property type="component" value="Unassembled WGS sequence"/>
</dbReference>
<keyword evidence="2" id="KW-0732">Signal</keyword>
<feature type="compositionally biased region" description="Polar residues" evidence="1">
    <location>
        <begin position="248"/>
        <end position="264"/>
    </location>
</feature>
<feature type="compositionally biased region" description="Polar residues" evidence="1">
    <location>
        <begin position="556"/>
        <end position="579"/>
    </location>
</feature>
<dbReference type="EMBL" id="MIGC01004150">
    <property type="protein sequence ID" value="PHJ18428.1"/>
    <property type="molecule type" value="Genomic_DNA"/>
</dbReference>
<gene>
    <name evidence="3" type="ORF">CSUI_007744</name>
</gene>
<dbReference type="AlphaFoldDB" id="A0A2C6KP88"/>
<feature type="compositionally biased region" description="Low complexity" evidence="1">
    <location>
        <begin position="202"/>
        <end position="216"/>
    </location>
</feature>
<evidence type="ECO:0000313" key="3">
    <source>
        <dbReference type="EMBL" id="PHJ18428.1"/>
    </source>
</evidence>
<dbReference type="VEuPathDB" id="ToxoDB:CSUI_007744"/>
<feature type="compositionally biased region" description="Low complexity" evidence="1">
    <location>
        <begin position="783"/>
        <end position="806"/>
    </location>
</feature>
<dbReference type="RefSeq" id="XP_067920135.1">
    <property type="nucleotide sequence ID" value="XM_068067888.1"/>
</dbReference>
<feature type="compositionally biased region" description="Polar residues" evidence="1">
    <location>
        <begin position="425"/>
        <end position="447"/>
    </location>
</feature>
<reference evidence="3 4" key="1">
    <citation type="journal article" date="2017" name="Int. J. Parasitol.">
        <title>The genome of the protozoan parasite Cystoisospora suis and a reverse vaccinology approach to identify vaccine candidates.</title>
        <authorList>
            <person name="Palmieri N."/>
            <person name="Shrestha A."/>
            <person name="Ruttkowski B."/>
            <person name="Beck T."/>
            <person name="Vogl C."/>
            <person name="Tomley F."/>
            <person name="Blake D.P."/>
            <person name="Joachim A."/>
        </authorList>
    </citation>
    <scope>NUCLEOTIDE SEQUENCE [LARGE SCALE GENOMIC DNA]</scope>
    <source>
        <strain evidence="3 4">Wien I</strain>
    </source>
</reference>
<protein>
    <submittedName>
        <fullName evidence="3">Uncharacterized protein</fullName>
    </submittedName>
</protein>
<dbReference type="GeneID" id="94431099"/>